<proteinExistence type="predicted"/>
<keyword evidence="1" id="KW-0175">Coiled coil</keyword>
<name>A0A3E1BQ15_RHILT</name>
<dbReference type="EMBL" id="NAOO01000010">
    <property type="protein sequence ID" value="RFB95858.1"/>
    <property type="molecule type" value="Genomic_DNA"/>
</dbReference>
<evidence type="ECO:0000313" key="2">
    <source>
        <dbReference type="EMBL" id="RFB95858.1"/>
    </source>
</evidence>
<sequence length="381" mass="42118">MEARVDRTERAFAPIASPEVHDILQLLRVLKIRVLRCRSKIDALKSSDIGDLSEIIQEIRAFTSVPDLEFKLTQSEYQGRIAREVLAEEAAYLRNLSQGMLIGLQLTADGLHDLLPAQKPAAFRFAFDNDNDRVVVANEPFRPTAKEAEVALAALDEIIVQATEAVEDLNQSNAAPRLKAAFSRLKERLSSYRNIVQVGQCNQAASRMLKAYVEELSAPQFEQMRALVEGVSAVLAQFAEWRQFCESAAQVALDDAAIAEIRADTLVLAQQLKRSAHASEDVPRALEEVAEWVNEDAQPDKRDALSLVRTLENFWSLLTRNALAKAVKEETSKVIARGIIFVAITAVSAGFAANISRIPGAEWIEATFAYVKANLQSFGVK</sequence>
<accession>A0A3E1BQ15</accession>
<comment type="caution">
    <text evidence="2">The sequence shown here is derived from an EMBL/GenBank/DDBJ whole genome shotgun (WGS) entry which is preliminary data.</text>
</comment>
<dbReference type="Proteomes" id="UP000256748">
    <property type="component" value="Unassembled WGS sequence"/>
</dbReference>
<feature type="coiled-coil region" evidence="1">
    <location>
        <begin position="145"/>
        <end position="172"/>
    </location>
</feature>
<gene>
    <name evidence="2" type="ORF">B5K10_09880</name>
</gene>
<evidence type="ECO:0000313" key="3">
    <source>
        <dbReference type="Proteomes" id="UP000256748"/>
    </source>
</evidence>
<dbReference type="AlphaFoldDB" id="A0A3E1BQ15"/>
<protein>
    <submittedName>
        <fullName evidence="2">Uncharacterized protein</fullName>
    </submittedName>
</protein>
<reference evidence="2 3" key="1">
    <citation type="submission" date="2017-03" db="EMBL/GenBank/DDBJ databases">
        <title>Genome analysis of Rhizobial strains effectives or ineffectives for nitrogen fixation isolated from bean seeds.</title>
        <authorList>
            <person name="Peralta H."/>
            <person name="Aguilar-Vera A."/>
            <person name="Mora Y."/>
            <person name="Vargas-Lagunas C."/>
            <person name="Girard L."/>
            <person name="Mora J."/>
        </authorList>
    </citation>
    <scope>NUCLEOTIDE SEQUENCE [LARGE SCALE GENOMIC DNA]</scope>
    <source>
        <strain evidence="2 3">CCGM5</strain>
    </source>
</reference>
<organism evidence="2 3">
    <name type="scientific">Rhizobium leguminosarum bv. trifolii</name>
    <dbReference type="NCBI Taxonomy" id="386"/>
    <lineage>
        <taxon>Bacteria</taxon>
        <taxon>Pseudomonadati</taxon>
        <taxon>Pseudomonadota</taxon>
        <taxon>Alphaproteobacteria</taxon>
        <taxon>Hyphomicrobiales</taxon>
        <taxon>Rhizobiaceae</taxon>
        <taxon>Rhizobium/Agrobacterium group</taxon>
        <taxon>Rhizobium</taxon>
    </lineage>
</organism>
<evidence type="ECO:0000256" key="1">
    <source>
        <dbReference type="SAM" id="Coils"/>
    </source>
</evidence>